<organism evidence="2 3">
    <name type="scientific">Myotis myotis</name>
    <name type="common">Greater mouse-eared bat</name>
    <name type="synonym">Vespertilio myotis</name>
    <dbReference type="NCBI Taxonomy" id="51298"/>
    <lineage>
        <taxon>Eukaryota</taxon>
        <taxon>Metazoa</taxon>
        <taxon>Chordata</taxon>
        <taxon>Craniata</taxon>
        <taxon>Vertebrata</taxon>
        <taxon>Euteleostomi</taxon>
        <taxon>Mammalia</taxon>
        <taxon>Eutheria</taxon>
        <taxon>Laurasiatheria</taxon>
        <taxon>Chiroptera</taxon>
        <taxon>Yangochiroptera</taxon>
        <taxon>Vespertilionidae</taxon>
        <taxon>Myotis</taxon>
    </lineage>
</organism>
<evidence type="ECO:0000313" key="2">
    <source>
        <dbReference type="EMBL" id="KAF6387733.1"/>
    </source>
</evidence>
<sequence length="146" mass="15176">MSQLAKDRAILTTSLLQPPAAPPTQGGTKMASLWALRGGPQPRVALGTAPPPPPRGFVLCPSPLFPGAVPCWRPTWSGSPSPGGLLGRCGLVCASGLQPPCCPRTDVRHQATHRAQTIFAAEETEAERPGNSQPPANMAEPITATD</sequence>
<evidence type="ECO:0000313" key="3">
    <source>
        <dbReference type="Proteomes" id="UP000527355"/>
    </source>
</evidence>
<dbReference type="EMBL" id="JABWUV010000001">
    <property type="protein sequence ID" value="KAF6387733.1"/>
    <property type="molecule type" value="Genomic_DNA"/>
</dbReference>
<proteinExistence type="predicted"/>
<protein>
    <submittedName>
        <fullName evidence="2">Uncharacterized protein</fullName>
    </submittedName>
</protein>
<comment type="caution">
    <text evidence="2">The sequence shown here is derived from an EMBL/GenBank/DDBJ whole genome shotgun (WGS) entry which is preliminary data.</text>
</comment>
<feature type="region of interest" description="Disordered" evidence="1">
    <location>
        <begin position="121"/>
        <end position="146"/>
    </location>
</feature>
<dbReference type="Proteomes" id="UP000527355">
    <property type="component" value="Unassembled WGS sequence"/>
</dbReference>
<name>A0A7J8AMG4_MYOMY</name>
<keyword evidence="3" id="KW-1185">Reference proteome</keyword>
<dbReference type="AlphaFoldDB" id="A0A7J8AMG4"/>
<gene>
    <name evidence="2" type="ORF">mMyoMyo1_008176</name>
</gene>
<reference evidence="2 3" key="1">
    <citation type="journal article" date="2020" name="Nature">
        <title>Six reference-quality genomes reveal evolution of bat adaptations.</title>
        <authorList>
            <person name="Jebb D."/>
            <person name="Huang Z."/>
            <person name="Pippel M."/>
            <person name="Hughes G.M."/>
            <person name="Lavrichenko K."/>
            <person name="Devanna P."/>
            <person name="Winkler S."/>
            <person name="Jermiin L.S."/>
            <person name="Skirmuntt E.C."/>
            <person name="Katzourakis A."/>
            <person name="Burkitt-Gray L."/>
            <person name="Ray D.A."/>
            <person name="Sullivan K.A.M."/>
            <person name="Roscito J.G."/>
            <person name="Kirilenko B.M."/>
            <person name="Davalos L.M."/>
            <person name="Corthals A.P."/>
            <person name="Power M.L."/>
            <person name="Jones G."/>
            <person name="Ransome R.D."/>
            <person name="Dechmann D.K.N."/>
            <person name="Locatelli A.G."/>
            <person name="Puechmaille S.J."/>
            <person name="Fedrigo O."/>
            <person name="Jarvis E.D."/>
            <person name="Hiller M."/>
            <person name="Vernes S.C."/>
            <person name="Myers E.W."/>
            <person name="Teeling E.C."/>
        </authorList>
    </citation>
    <scope>NUCLEOTIDE SEQUENCE [LARGE SCALE GENOMIC DNA]</scope>
    <source>
        <strain evidence="2">MMyoMyo1</strain>
        <tissue evidence="2">Flight muscle</tissue>
    </source>
</reference>
<accession>A0A7J8AMG4</accession>
<evidence type="ECO:0000256" key="1">
    <source>
        <dbReference type="SAM" id="MobiDB-lite"/>
    </source>
</evidence>